<dbReference type="EMBL" id="AYKW01000069">
    <property type="protein sequence ID" value="PIL22851.1"/>
    <property type="molecule type" value="Genomic_DNA"/>
</dbReference>
<reference evidence="3 4" key="1">
    <citation type="journal article" date="2015" name="Sci. Rep.">
        <title>Chromosome-level genome map provides insights into diverse defense mechanisms in the medicinal fungus Ganoderma sinense.</title>
        <authorList>
            <person name="Zhu Y."/>
            <person name="Xu J."/>
            <person name="Sun C."/>
            <person name="Zhou S."/>
            <person name="Xu H."/>
            <person name="Nelson D.R."/>
            <person name="Qian J."/>
            <person name="Song J."/>
            <person name="Luo H."/>
            <person name="Xiang L."/>
            <person name="Li Y."/>
            <person name="Xu Z."/>
            <person name="Ji A."/>
            <person name="Wang L."/>
            <person name="Lu S."/>
            <person name="Hayward A."/>
            <person name="Sun W."/>
            <person name="Li X."/>
            <person name="Schwartz D.C."/>
            <person name="Wang Y."/>
            <person name="Chen S."/>
        </authorList>
    </citation>
    <scope>NUCLEOTIDE SEQUENCE [LARGE SCALE GENOMIC DNA]</scope>
    <source>
        <strain evidence="3 4">ZZ0214-1</strain>
    </source>
</reference>
<proteinExistence type="predicted"/>
<gene>
    <name evidence="3" type="ORF">GSI_15546</name>
</gene>
<name>A0A2G8RMX2_9APHY</name>
<dbReference type="PANTHER" id="PTHR31836">
    <property type="match status" value="1"/>
</dbReference>
<dbReference type="OrthoDB" id="406505at2759"/>
<dbReference type="Proteomes" id="UP000230002">
    <property type="component" value="Unassembled WGS sequence"/>
</dbReference>
<evidence type="ECO:0008006" key="5">
    <source>
        <dbReference type="Google" id="ProtNLM"/>
    </source>
</evidence>
<protein>
    <recommendedName>
        <fullName evidence="5">RlpA-like protein double-psi beta-barrel domain-containing protein</fullName>
    </recommendedName>
</protein>
<evidence type="ECO:0000256" key="2">
    <source>
        <dbReference type="SAM" id="SignalP"/>
    </source>
</evidence>
<dbReference type="InterPro" id="IPR051477">
    <property type="entry name" value="Expansin_CellWall"/>
</dbReference>
<accession>A0A2G8RMX2</accession>
<evidence type="ECO:0000313" key="3">
    <source>
        <dbReference type="EMBL" id="PIL22851.1"/>
    </source>
</evidence>
<dbReference type="CDD" id="cd22191">
    <property type="entry name" value="DPBB_RlpA_EXP_N-like"/>
    <property type="match status" value="1"/>
</dbReference>
<feature type="signal peptide" evidence="2">
    <location>
        <begin position="1"/>
        <end position="20"/>
    </location>
</feature>
<dbReference type="Gene3D" id="2.40.40.10">
    <property type="entry name" value="RlpA-like domain"/>
    <property type="match status" value="1"/>
</dbReference>
<feature type="chain" id="PRO_5013936805" description="RlpA-like protein double-psi beta-barrel domain-containing protein" evidence="2">
    <location>
        <begin position="21"/>
        <end position="131"/>
    </location>
</feature>
<dbReference type="PANTHER" id="PTHR31836:SF28">
    <property type="entry name" value="SRCR DOMAIN-CONTAINING PROTEIN-RELATED"/>
    <property type="match status" value="1"/>
</dbReference>
<dbReference type="InterPro" id="IPR036908">
    <property type="entry name" value="RlpA-like_sf"/>
</dbReference>
<evidence type="ECO:0000256" key="1">
    <source>
        <dbReference type="ARBA" id="ARBA00022729"/>
    </source>
</evidence>
<sequence length="131" mass="14126">MMSIFTLFVVAFALLASVLAAPIELEKRVTHTGRGTWFDVGLGACGDYNVNSDKIVAISSQVYGSGGNCNQWMHITNTANGKNAWGMVRDECPSCGAGDLDMSPSLFEELGSLDTGVLSISWHYENKDFVP</sequence>
<keyword evidence="4" id="KW-1185">Reference proteome</keyword>
<dbReference type="SUPFAM" id="SSF50685">
    <property type="entry name" value="Barwin-like endoglucanases"/>
    <property type="match status" value="1"/>
</dbReference>
<organism evidence="3 4">
    <name type="scientific">Ganoderma sinense ZZ0214-1</name>
    <dbReference type="NCBI Taxonomy" id="1077348"/>
    <lineage>
        <taxon>Eukaryota</taxon>
        <taxon>Fungi</taxon>
        <taxon>Dikarya</taxon>
        <taxon>Basidiomycota</taxon>
        <taxon>Agaricomycotina</taxon>
        <taxon>Agaricomycetes</taxon>
        <taxon>Polyporales</taxon>
        <taxon>Polyporaceae</taxon>
        <taxon>Ganoderma</taxon>
    </lineage>
</organism>
<dbReference type="STRING" id="1077348.A0A2G8RMX2"/>
<evidence type="ECO:0000313" key="4">
    <source>
        <dbReference type="Proteomes" id="UP000230002"/>
    </source>
</evidence>
<keyword evidence="1 2" id="KW-0732">Signal</keyword>
<dbReference type="AlphaFoldDB" id="A0A2G8RMX2"/>
<comment type="caution">
    <text evidence="3">The sequence shown here is derived from an EMBL/GenBank/DDBJ whole genome shotgun (WGS) entry which is preliminary data.</text>
</comment>